<keyword evidence="3" id="KW-1185">Reference proteome</keyword>
<dbReference type="Proteomes" id="UP000799118">
    <property type="component" value="Unassembled WGS sequence"/>
</dbReference>
<proteinExistence type="predicted"/>
<evidence type="ECO:0000313" key="3">
    <source>
        <dbReference type="Proteomes" id="UP000799118"/>
    </source>
</evidence>
<name>A0A6A4HV37_9AGAR</name>
<reference evidence="2" key="1">
    <citation type="journal article" date="2019" name="Environ. Microbiol.">
        <title>Fungal ecological strategies reflected in gene transcription - a case study of two litter decomposers.</title>
        <authorList>
            <person name="Barbi F."/>
            <person name="Kohler A."/>
            <person name="Barry K."/>
            <person name="Baskaran P."/>
            <person name="Daum C."/>
            <person name="Fauchery L."/>
            <person name="Ihrmark K."/>
            <person name="Kuo A."/>
            <person name="LaButti K."/>
            <person name="Lipzen A."/>
            <person name="Morin E."/>
            <person name="Grigoriev I.V."/>
            <person name="Henrissat B."/>
            <person name="Lindahl B."/>
            <person name="Martin F."/>
        </authorList>
    </citation>
    <scope>NUCLEOTIDE SEQUENCE</scope>
    <source>
        <strain evidence="2">JB14</strain>
    </source>
</reference>
<accession>A0A6A4HV37</accession>
<protein>
    <submittedName>
        <fullName evidence="2">Uncharacterized protein</fullName>
    </submittedName>
</protein>
<feature type="region of interest" description="Disordered" evidence="1">
    <location>
        <begin position="1"/>
        <end position="29"/>
    </location>
</feature>
<evidence type="ECO:0000256" key="1">
    <source>
        <dbReference type="SAM" id="MobiDB-lite"/>
    </source>
</evidence>
<dbReference type="AlphaFoldDB" id="A0A6A4HV37"/>
<dbReference type="EMBL" id="ML769443">
    <property type="protein sequence ID" value="KAE9401721.1"/>
    <property type="molecule type" value="Genomic_DNA"/>
</dbReference>
<organism evidence="2 3">
    <name type="scientific">Gymnopus androsaceus JB14</name>
    <dbReference type="NCBI Taxonomy" id="1447944"/>
    <lineage>
        <taxon>Eukaryota</taxon>
        <taxon>Fungi</taxon>
        <taxon>Dikarya</taxon>
        <taxon>Basidiomycota</taxon>
        <taxon>Agaricomycotina</taxon>
        <taxon>Agaricomycetes</taxon>
        <taxon>Agaricomycetidae</taxon>
        <taxon>Agaricales</taxon>
        <taxon>Marasmiineae</taxon>
        <taxon>Omphalotaceae</taxon>
        <taxon>Gymnopus</taxon>
    </lineage>
</organism>
<gene>
    <name evidence="2" type="ORF">BT96DRAFT_991883</name>
</gene>
<feature type="compositionally biased region" description="Low complexity" evidence="1">
    <location>
        <begin position="15"/>
        <end position="29"/>
    </location>
</feature>
<evidence type="ECO:0000313" key="2">
    <source>
        <dbReference type="EMBL" id="KAE9401721.1"/>
    </source>
</evidence>
<sequence length="150" mass="16315">MSGAVAGPSKTPIVPRSSKSAAAPSSRSKSSAKLPSALLTRFISLEGDCANSYRFLRVVYLQGLFACALQWSLSNDADISLADWVAFFEMPAPRMVAYKAKYSHYIQPLWAAAFSIAVQGLCRDVFFLSFFLRAGRSGVTMRIGSLRSTC</sequence>